<feature type="transmembrane region" description="Helical" evidence="1">
    <location>
        <begin position="321"/>
        <end position="342"/>
    </location>
</feature>
<evidence type="ECO:0000313" key="2">
    <source>
        <dbReference type="EMBL" id="KIC69485.1"/>
    </source>
</evidence>
<proteinExistence type="predicted"/>
<accession>A0A0B4DYC9</accession>
<comment type="caution">
    <text evidence="2">The sequence shown here is derived from an EMBL/GenBank/DDBJ whole genome shotgun (WGS) entry which is preliminary data.</text>
</comment>
<feature type="transmembrane region" description="Helical" evidence="1">
    <location>
        <begin position="12"/>
        <end position="28"/>
    </location>
</feature>
<feature type="transmembrane region" description="Helical" evidence="1">
    <location>
        <begin position="372"/>
        <end position="391"/>
    </location>
</feature>
<evidence type="ECO:0000313" key="3">
    <source>
        <dbReference type="Proteomes" id="UP000031196"/>
    </source>
</evidence>
<feature type="transmembrane region" description="Helical" evidence="1">
    <location>
        <begin position="90"/>
        <end position="108"/>
    </location>
</feature>
<evidence type="ECO:0000256" key="1">
    <source>
        <dbReference type="SAM" id="Phobius"/>
    </source>
</evidence>
<gene>
    <name evidence="2" type="ORF">RM50_01855</name>
</gene>
<dbReference type="EMBL" id="JWTB01000004">
    <property type="protein sequence ID" value="KIC69485.1"/>
    <property type="molecule type" value="Genomic_DNA"/>
</dbReference>
<feature type="transmembrane region" description="Helical" evidence="1">
    <location>
        <begin position="235"/>
        <end position="255"/>
    </location>
</feature>
<evidence type="ECO:0008006" key="4">
    <source>
        <dbReference type="Google" id="ProtNLM"/>
    </source>
</evidence>
<dbReference type="AlphaFoldDB" id="A0A0B4DYC9"/>
<feature type="transmembrane region" description="Helical" evidence="1">
    <location>
        <begin position="168"/>
        <end position="186"/>
    </location>
</feature>
<feature type="transmembrane region" description="Helical" evidence="1">
    <location>
        <begin position="63"/>
        <end position="84"/>
    </location>
</feature>
<reference evidence="2 3" key="1">
    <citation type="submission" date="2014-12" db="EMBL/GenBank/DDBJ databases">
        <title>Genome sequencing of Arthrobacter phenanthrenivorans SWC37.</title>
        <authorList>
            <person name="Tan P.W."/>
            <person name="Chan K.-G."/>
        </authorList>
    </citation>
    <scope>NUCLEOTIDE SEQUENCE [LARGE SCALE GENOMIC DNA]</scope>
    <source>
        <strain evidence="2 3">SWC37</strain>
    </source>
</reference>
<dbReference type="Proteomes" id="UP000031196">
    <property type="component" value="Unassembled WGS sequence"/>
</dbReference>
<keyword evidence="1" id="KW-0472">Membrane</keyword>
<feature type="transmembrane region" description="Helical" evidence="1">
    <location>
        <begin position="198"/>
        <end position="223"/>
    </location>
</feature>
<keyword evidence="1" id="KW-0812">Transmembrane</keyword>
<feature type="transmembrane region" description="Helical" evidence="1">
    <location>
        <begin position="349"/>
        <end position="366"/>
    </location>
</feature>
<organism evidence="2 3">
    <name type="scientific">Pseudarthrobacter phenanthrenivorans</name>
    <name type="common">Arthrobacter phenanthrenivorans</name>
    <dbReference type="NCBI Taxonomy" id="361575"/>
    <lineage>
        <taxon>Bacteria</taxon>
        <taxon>Bacillati</taxon>
        <taxon>Actinomycetota</taxon>
        <taxon>Actinomycetes</taxon>
        <taxon>Micrococcales</taxon>
        <taxon>Micrococcaceae</taxon>
        <taxon>Pseudarthrobacter</taxon>
    </lineage>
</organism>
<name>A0A0B4DYC9_PSEPS</name>
<keyword evidence="1" id="KW-1133">Transmembrane helix</keyword>
<feature type="transmembrane region" description="Helical" evidence="1">
    <location>
        <begin position="115"/>
        <end position="133"/>
    </location>
</feature>
<sequence length="409" mass="43606">MLFLLARGNLGSLFIILLIVLIYSSGYLQQAVPVRFMMAATVLLILFGLVANRSELTRRQRYAGLLVLAASFCAYTVGFLLLDSTVMDPLFRYTVLFPLTLVSGFLMARAGQTRRVAGFYVMISCLMGVLATTERLSGKFLVAGSYSNSERLFRDGSVRSIVFAEHPLVLSVLLLAAVPLVSLVAASRLGKCCGYASLLAGILSTNSRGAIIILACWTAFIIARRLNILGRGASHLARTVAIAAIGFLLVGGLFTSGSDQLTSSSALDASAEYRSALYSYAARSLVSMPVGWGIGGLPEGVYYVASVFGPLDLSKTVDSELALAAFDFGWIGVIAFSLLVVAMLNARRIYLPIGQSAFIVSISGLYLALHSWVGLGTSWMLIVGLALGAYCESTKSSRSVSAPTNMAEM</sequence>
<feature type="transmembrane region" description="Helical" evidence="1">
    <location>
        <begin position="34"/>
        <end position="51"/>
    </location>
</feature>
<protein>
    <recommendedName>
        <fullName evidence="4">O-antigen ligase domain-containing protein</fullName>
    </recommendedName>
</protein>